<protein>
    <submittedName>
        <fullName evidence="3">Uncharacterized protein</fullName>
    </submittedName>
</protein>
<feature type="coiled-coil region" evidence="1">
    <location>
        <begin position="106"/>
        <end position="140"/>
    </location>
</feature>
<accession>A0AAE0ZCU1</accession>
<feature type="region of interest" description="Disordered" evidence="2">
    <location>
        <begin position="356"/>
        <end position="490"/>
    </location>
</feature>
<evidence type="ECO:0000313" key="3">
    <source>
        <dbReference type="EMBL" id="KAK3767079.1"/>
    </source>
</evidence>
<name>A0AAE0ZCU1_9GAST</name>
<dbReference type="Gene3D" id="1.10.287.1490">
    <property type="match status" value="1"/>
</dbReference>
<gene>
    <name evidence="3" type="ORF">RRG08_017953</name>
</gene>
<keyword evidence="1" id="KW-0175">Coiled coil</keyword>
<dbReference type="EMBL" id="JAWDGP010004170">
    <property type="protein sequence ID" value="KAK3767078.1"/>
    <property type="molecule type" value="Genomic_DNA"/>
</dbReference>
<feature type="compositionally biased region" description="Polar residues" evidence="2">
    <location>
        <begin position="429"/>
        <end position="442"/>
    </location>
</feature>
<proteinExistence type="predicted"/>
<dbReference type="EMBL" id="JAWDGP010004170">
    <property type="protein sequence ID" value="KAK3767079.1"/>
    <property type="molecule type" value="Genomic_DNA"/>
</dbReference>
<evidence type="ECO:0000313" key="4">
    <source>
        <dbReference type="Proteomes" id="UP001283361"/>
    </source>
</evidence>
<comment type="caution">
    <text evidence="3">The sequence shown here is derived from an EMBL/GenBank/DDBJ whole genome shotgun (WGS) entry which is preliminary data.</text>
</comment>
<evidence type="ECO:0000256" key="1">
    <source>
        <dbReference type="SAM" id="Coils"/>
    </source>
</evidence>
<dbReference type="AlphaFoldDB" id="A0AAE0ZCU1"/>
<organism evidence="3 4">
    <name type="scientific">Elysia crispata</name>
    <name type="common">lettuce slug</name>
    <dbReference type="NCBI Taxonomy" id="231223"/>
    <lineage>
        <taxon>Eukaryota</taxon>
        <taxon>Metazoa</taxon>
        <taxon>Spiralia</taxon>
        <taxon>Lophotrochozoa</taxon>
        <taxon>Mollusca</taxon>
        <taxon>Gastropoda</taxon>
        <taxon>Heterobranchia</taxon>
        <taxon>Euthyneura</taxon>
        <taxon>Panpulmonata</taxon>
        <taxon>Sacoglossa</taxon>
        <taxon>Placobranchoidea</taxon>
        <taxon>Plakobranchidae</taxon>
        <taxon>Elysia</taxon>
    </lineage>
</organism>
<feature type="coiled-coil region" evidence="1">
    <location>
        <begin position="169"/>
        <end position="283"/>
    </location>
</feature>
<keyword evidence="4" id="KW-1185">Reference proteome</keyword>
<dbReference type="Proteomes" id="UP001283361">
    <property type="component" value="Unassembled WGS sequence"/>
</dbReference>
<reference evidence="3" key="1">
    <citation type="journal article" date="2023" name="G3 (Bethesda)">
        <title>A reference genome for the long-term kleptoplast-retaining sea slug Elysia crispata morphotype clarki.</title>
        <authorList>
            <person name="Eastman K.E."/>
            <person name="Pendleton A.L."/>
            <person name="Shaikh M.A."/>
            <person name="Suttiyut T."/>
            <person name="Ogas R."/>
            <person name="Tomko P."/>
            <person name="Gavelis G."/>
            <person name="Widhalm J.R."/>
            <person name="Wisecaver J.H."/>
        </authorList>
    </citation>
    <scope>NUCLEOTIDE SEQUENCE</scope>
    <source>
        <strain evidence="3">ECLA1</strain>
    </source>
</reference>
<evidence type="ECO:0000256" key="2">
    <source>
        <dbReference type="SAM" id="MobiDB-lite"/>
    </source>
</evidence>
<sequence>MATNIVFNMRGTTLQVPENLNVTGRGLSPIQPRRSPSPVDADMLTVANSSRTTTMSEDDDDASSEELTVLDGVRQMNQILVRQIETLRLKIKVDEKNYGQDKARLLKDKETELQNKEGEIEELRESVTARDDEIDRLTRAAEEKDRSIQSKCAEIDELKGMVKKTKEYAQKMHKQVNLAKQRREKLESDPLYHQQNEEITKLTQEVEMLRSSLVTMEGELKRALTIIDQQNEKLKCMDEERAALHAKFREDLDRASKAMRQEVERMREVMRQNYDEMRNLREQNNAMHGDVRAIKEMLKAPKTDQPLQPQQEEMAGSPNALTATMPSSPTYGRQIHGQSYVVAPKGPGRMVGAQVSRNTASENRKAYNGGTPVPPLRESTHFGIKNITGRAVGTGGGAQHNGVDSSGYYSSSSTARLSADLPRSRAAPSKSSHQAPSYVTSKNNNAGNGNNGDGRTLPAICSLKDGVPVSRQPSSRGRPVIRKGSAVAKK</sequence>